<dbReference type="PROSITE" id="PS51065">
    <property type="entry name" value="NHR"/>
    <property type="match status" value="6"/>
</dbReference>
<protein>
    <recommendedName>
        <fullName evidence="1">NHR domain-containing protein</fullName>
    </recommendedName>
</protein>
<evidence type="ECO:0000259" key="1">
    <source>
        <dbReference type="PROSITE" id="PS51065"/>
    </source>
</evidence>
<dbReference type="Proteomes" id="UP001566132">
    <property type="component" value="Unassembled WGS sequence"/>
</dbReference>
<reference evidence="2 3" key="1">
    <citation type="submission" date="2024-05" db="EMBL/GenBank/DDBJ databases">
        <title>Genetic variation in Jamaican populations of the coffee berry borer (Hypothenemus hampei).</title>
        <authorList>
            <person name="Errbii M."/>
            <person name="Myrie A."/>
        </authorList>
    </citation>
    <scope>NUCLEOTIDE SEQUENCE [LARGE SCALE GENOMIC DNA]</scope>
    <source>
        <strain evidence="2">JA-Hopewell-2020-01-JO</strain>
        <tissue evidence="2">Whole body</tissue>
    </source>
</reference>
<dbReference type="Gene3D" id="2.60.120.920">
    <property type="match status" value="6"/>
</dbReference>
<dbReference type="SUPFAM" id="SSF49899">
    <property type="entry name" value="Concanavalin A-like lectins/glucanases"/>
    <property type="match status" value="2"/>
</dbReference>
<dbReference type="InterPro" id="IPR037962">
    <property type="entry name" value="Neuralized"/>
</dbReference>
<name>A0ABD1ELL7_HYPHA</name>
<dbReference type="PANTHER" id="PTHR12429:SF14">
    <property type="entry name" value="NEURALIZED-LIKE PROTEIN 4"/>
    <property type="match status" value="1"/>
</dbReference>
<dbReference type="EMBL" id="JBDJPC010000006">
    <property type="protein sequence ID" value="KAL1497184.1"/>
    <property type="molecule type" value="Genomic_DNA"/>
</dbReference>
<evidence type="ECO:0000313" key="3">
    <source>
        <dbReference type="Proteomes" id="UP001566132"/>
    </source>
</evidence>
<gene>
    <name evidence="2" type="ORF">ABEB36_008183</name>
</gene>
<feature type="domain" description="NHR" evidence="1">
    <location>
        <begin position="1"/>
        <end position="165"/>
    </location>
</feature>
<feature type="domain" description="NHR" evidence="1">
    <location>
        <begin position="431"/>
        <end position="597"/>
    </location>
</feature>
<comment type="caution">
    <text evidence="2">The sequence shown here is derived from an EMBL/GenBank/DDBJ whole genome shotgun (WGS) entry which is preliminary data.</text>
</comment>
<dbReference type="InterPro" id="IPR006573">
    <property type="entry name" value="NHR_dom"/>
</dbReference>
<dbReference type="SMART" id="SM00588">
    <property type="entry name" value="NEUZ"/>
    <property type="match status" value="5"/>
</dbReference>
<feature type="domain" description="NHR" evidence="1">
    <location>
        <begin position="618"/>
        <end position="784"/>
    </location>
</feature>
<dbReference type="CDD" id="cd12887">
    <property type="entry name" value="SPRY_NHR_like"/>
    <property type="match status" value="5"/>
</dbReference>
<evidence type="ECO:0000313" key="2">
    <source>
        <dbReference type="EMBL" id="KAL1497184.1"/>
    </source>
</evidence>
<feature type="domain" description="NHR" evidence="1">
    <location>
        <begin position="821"/>
        <end position="978"/>
    </location>
</feature>
<feature type="domain" description="NHR" evidence="1">
    <location>
        <begin position="1036"/>
        <end position="1202"/>
    </location>
</feature>
<sequence>MAYFHYRCGERITLINENTTAIRNDSEFDHGLVITAEPLLSDVLFEIIIDRKVNSWSGSLEIGVVDVDPLHFEFPACASKIHTGSWIMSGNSIFKNGNCLIEGYGIDLDKLNQLDRIGLMKTSEGDLIFYINGESQGVAAEGLPLVVYAIVDLYGKCVQVSITSPSFREHNNDECLSGSSVLAIENDVLNVTLGGDLSELSLSSSNSLDIRMDMNVSLNLPEETSSSRLDKLRFHDRCGSLVKLSNGNRTAERRRPLDEFNNGVVMTHRPLKDSELFEIRIDRLVEKWSGSIEMGITTHNPNTLVFPATMTNMRTGTIMMSGCGILTNGKGTRREYGDFNLDELSEGDRVGMMRKPDGNLHYFINGLDQGVAAQRVPSTVWGVIDLYGMTIKVSIVERDEREEQNLMTRKNTRDQHTITLEPQPLSDYYDRLTFHPNCGTHAEVINNGRTAHRPNASDDFNNGVVLTARPLKTGEFFEIKLDKVVTKWAGSIEMGVTTHSPVELEFPFTMTNVRSGTWMMTGSGIMHNGTIIQEQYGVNLDRLQVGDRVGLVRKENGQLHFFVNGVDQGSAANNVPEKIYGVIDLYGQCVAVSLIDVYDYASPDTNNSSLSNATLYSDLRFHHVHGKNARIINNGLTALRPRPLAEFNDAIVFSNRPLKDGEIFEIVLDSIVDRWSGSIELGVTAVRPDDIELPSTATDLTKDTWMLSGTSIMINGKTVKNNYPCDLDTLIAGVRLGVMRSTDKSLEFFKDGVSQGSACVVPHNNIYAVVDLYGQCARVSIPCATPIAPLASVGIDTCPRSDTSVSLQATSVLQPNSELDLHRFSEHHSKGVLLSENGRLACRSKEYNSSVIFSSTPLTKDEIFEVSIGNLWRHLAGTLSIGITQSPPSSRLNSLPNDCCYLTGNELRHNERLLQIFTPSLYWLCTGEKIGILQTHESIIKIFINGEELPVQFPPMGETVWAVFDLKGQCSELSVTSHKAPLLSPMNSARLQDSLEVVLDQEPAPIELEECHLSLPPLTEIPCETLLMDSSQSNHEYEFHENHGRNIELQSSDKKVARRVASYNQGIVAVVPALKVNKPVQVILEKLDVRWQSSIIVGVVVGPLERHSFPVNALAIKGPCCIIANDWISINGLKGRSNYGQILNTLNEGDSVGVMVTDNKFFKLIINGNEEQSFPWSYPSEQPVYAVFDMYGQCQKIRIMNDEVKSKDAILTNTECEKADLECCEKERSENMTLPLPSTSIISTSSHHPSTVTTPIVLCMFKEDCDKFKKKLLLPDQYFSTEDSICYCANCRRTNMHEEEKVFKDKEKLPIGWAKYPLKNLVNIVTDKWETAFYPSKIGAIRCILDLGQPLTKDQAQWCHFTGQKSDDVQIFFYPSLENCATFPYSKEGKKVYAAFQLDVKPGAYSVTRESSELIEWSTKESGALVLNSLLLQIK</sequence>
<dbReference type="InterPro" id="IPR043136">
    <property type="entry name" value="B30.2/SPRY_sf"/>
</dbReference>
<dbReference type="InterPro" id="IPR013320">
    <property type="entry name" value="ConA-like_dom_sf"/>
</dbReference>
<proteinExistence type="predicted"/>
<dbReference type="Pfam" id="PF07177">
    <property type="entry name" value="Neuralized"/>
    <property type="match status" value="6"/>
</dbReference>
<organism evidence="2 3">
    <name type="scientific">Hypothenemus hampei</name>
    <name type="common">Coffee berry borer</name>
    <dbReference type="NCBI Taxonomy" id="57062"/>
    <lineage>
        <taxon>Eukaryota</taxon>
        <taxon>Metazoa</taxon>
        <taxon>Ecdysozoa</taxon>
        <taxon>Arthropoda</taxon>
        <taxon>Hexapoda</taxon>
        <taxon>Insecta</taxon>
        <taxon>Pterygota</taxon>
        <taxon>Neoptera</taxon>
        <taxon>Endopterygota</taxon>
        <taxon>Coleoptera</taxon>
        <taxon>Polyphaga</taxon>
        <taxon>Cucujiformia</taxon>
        <taxon>Curculionidae</taxon>
        <taxon>Scolytinae</taxon>
        <taxon>Hypothenemus</taxon>
    </lineage>
</organism>
<accession>A0ABD1ELL7</accession>
<dbReference type="FunFam" id="2.60.120.920:FF:000001">
    <property type="entry name" value="neuralized-like protein 4 isoform X1"/>
    <property type="match status" value="4"/>
</dbReference>
<keyword evidence="3" id="KW-1185">Reference proteome</keyword>
<feature type="domain" description="NHR" evidence="1">
    <location>
        <begin position="231"/>
        <end position="398"/>
    </location>
</feature>
<dbReference type="PANTHER" id="PTHR12429">
    <property type="entry name" value="NEURALIZED"/>
    <property type="match status" value="1"/>
</dbReference>